<sequence>MGGYPYFFTECINVILLIKGIPSYLKIISIEIIESYIFRKYFCYILC</sequence>
<organism evidence="1">
    <name type="scientific">gut metagenome</name>
    <dbReference type="NCBI Taxonomy" id="749906"/>
    <lineage>
        <taxon>unclassified sequences</taxon>
        <taxon>metagenomes</taxon>
        <taxon>organismal metagenomes</taxon>
    </lineage>
</organism>
<dbReference type="AlphaFoldDB" id="J9GIU3"/>
<evidence type="ECO:0000313" key="1">
    <source>
        <dbReference type="EMBL" id="EJX07089.1"/>
    </source>
</evidence>
<comment type="caution">
    <text evidence="1">The sequence shown here is derived from an EMBL/GenBank/DDBJ whole genome shotgun (WGS) entry which is preliminary data.</text>
</comment>
<dbReference type="EMBL" id="AMCI01000976">
    <property type="protein sequence ID" value="EJX07089.1"/>
    <property type="molecule type" value="Genomic_DNA"/>
</dbReference>
<reference evidence="1" key="1">
    <citation type="journal article" date="2012" name="PLoS ONE">
        <title>Gene sets for utilization of primary and secondary nutrition supplies in the distal gut of endangered iberian lynx.</title>
        <authorList>
            <person name="Alcaide M."/>
            <person name="Messina E."/>
            <person name="Richter M."/>
            <person name="Bargiela R."/>
            <person name="Peplies J."/>
            <person name="Huws S.A."/>
            <person name="Newbold C.J."/>
            <person name="Golyshin P.N."/>
            <person name="Simon M.A."/>
            <person name="Lopez G."/>
            <person name="Yakimov M.M."/>
            <person name="Ferrer M."/>
        </authorList>
    </citation>
    <scope>NUCLEOTIDE SEQUENCE</scope>
</reference>
<gene>
    <name evidence="1" type="ORF">EVA_04800</name>
</gene>
<accession>J9GIU3</accession>
<proteinExistence type="predicted"/>
<name>J9GIU3_9ZZZZ</name>
<protein>
    <submittedName>
        <fullName evidence="1">Uncharacterized protein</fullName>
    </submittedName>
</protein>